<dbReference type="InterPro" id="IPR013785">
    <property type="entry name" value="Aldolase_TIM"/>
</dbReference>
<dbReference type="OrthoDB" id="9782546at2"/>
<feature type="binding site" evidence="13">
    <location>
        <position position="96"/>
    </location>
    <ligand>
        <name>substrate</name>
    </ligand>
</feature>
<dbReference type="Gene3D" id="3.90.1170.20">
    <property type="entry name" value="Quinolinate phosphoribosyl transferase, N-terminal domain"/>
    <property type="match status" value="1"/>
</dbReference>
<dbReference type="EMBL" id="FNHB01000001">
    <property type="protein sequence ID" value="SDL62483.1"/>
    <property type="molecule type" value="Genomic_DNA"/>
</dbReference>
<feature type="binding site" evidence="13">
    <location>
        <position position="193"/>
    </location>
    <ligand>
        <name>substrate</name>
    </ligand>
</feature>
<dbReference type="InterPro" id="IPR037128">
    <property type="entry name" value="Quinolinate_PRibosylTase_N_sf"/>
</dbReference>
<evidence type="ECO:0000256" key="7">
    <source>
        <dbReference type="ARBA" id="ARBA00022676"/>
    </source>
</evidence>
<dbReference type="Pfam" id="PF01729">
    <property type="entry name" value="QRPTase_C"/>
    <property type="match status" value="1"/>
</dbReference>
<dbReference type="FunFam" id="3.20.20.70:FF:000030">
    <property type="entry name" value="Nicotinate-nucleotide pyrophosphorylase, carboxylating"/>
    <property type="match status" value="1"/>
</dbReference>
<dbReference type="PANTHER" id="PTHR32179:SF3">
    <property type="entry name" value="NICOTINATE-NUCLEOTIDE PYROPHOSPHORYLASE [CARBOXYLATING]"/>
    <property type="match status" value="1"/>
</dbReference>
<dbReference type="RefSeq" id="WP_092067731.1">
    <property type="nucleotide sequence ID" value="NZ_FNHB01000001.1"/>
</dbReference>
<dbReference type="InterPro" id="IPR027277">
    <property type="entry name" value="NadC/ModD"/>
</dbReference>
<keyword evidence="7 12" id="KW-0328">Glycosyltransferase</keyword>
<dbReference type="Pfam" id="PF02749">
    <property type="entry name" value="QRPTase_N"/>
    <property type="match status" value="1"/>
</dbReference>
<dbReference type="GO" id="GO:0034213">
    <property type="term" value="P:quinolinate catabolic process"/>
    <property type="evidence" value="ECO:0007669"/>
    <property type="project" value="TreeGrafter"/>
</dbReference>
<dbReference type="FunFam" id="3.90.1170.20:FF:000001">
    <property type="entry name" value="Nicotinate-nucleotide diphosphorylase (Carboxylating)"/>
    <property type="match status" value="1"/>
</dbReference>
<evidence type="ECO:0000256" key="1">
    <source>
        <dbReference type="ARBA" id="ARBA00003237"/>
    </source>
</evidence>
<dbReference type="InterPro" id="IPR022412">
    <property type="entry name" value="Quinolinate_PRibosylTrfase_N"/>
</dbReference>
<evidence type="ECO:0000256" key="9">
    <source>
        <dbReference type="ARBA" id="ARBA00033102"/>
    </source>
</evidence>
<evidence type="ECO:0000256" key="8">
    <source>
        <dbReference type="ARBA" id="ARBA00022679"/>
    </source>
</evidence>
<reference evidence="16 17" key="1">
    <citation type="submission" date="2016-10" db="EMBL/GenBank/DDBJ databases">
        <authorList>
            <person name="de Groot N.N."/>
        </authorList>
    </citation>
    <scope>NUCLEOTIDE SEQUENCE [LARGE SCALE GENOMIC DNA]</scope>
    <source>
        <strain evidence="16 17">DSM 1736</strain>
    </source>
</reference>
<comment type="pathway">
    <text evidence="2">Cofactor biosynthesis; NAD(+) biosynthesis; nicotinate D-ribonucleotide from quinolinate: step 1/1.</text>
</comment>
<comment type="similarity">
    <text evidence="3 12">Belongs to the NadC/ModD family.</text>
</comment>
<evidence type="ECO:0000313" key="17">
    <source>
        <dbReference type="Proteomes" id="UP000214880"/>
    </source>
</evidence>
<feature type="binding site" evidence="13">
    <location>
        <position position="163"/>
    </location>
    <ligand>
        <name>substrate</name>
    </ligand>
</feature>
<dbReference type="Gene3D" id="3.20.20.70">
    <property type="entry name" value="Aldolase class I"/>
    <property type="match status" value="1"/>
</dbReference>
<feature type="binding site" evidence="13">
    <location>
        <begin position="237"/>
        <end position="239"/>
    </location>
    <ligand>
        <name>substrate</name>
    </ligand>
</feature>
<dbReference type="GO" id="GO:0005737">
    <property type="term" value="C:cytoplasm"/>
    <property type="evidence" value="ECO:0007669"/>
    <property type="project" value="TreeGrafter"/>
</dbReference>
<dbReference type="PIRSF" id="PIRSF006250">
    <property type="entry name" value="NadC_ModD"/>
    <property type="match status" value="1"/>
</dbReference>
<feature type="domain" description="Quinolinate phosphoribosyl transferase C-terminal" evidence="14">
    <location>
        <begin position="108"/>
        <end position="273"/>
    </location>
</feature>
<evidence type="ECO:0000256" key="13">
    <source>
        <dbReference type="PIRSR" id="PIRSR006250-1"/>
    </source>
</evidence>
<evidence type="ECO:0000256" key="2">
    <source>
        <dbReference type="ARBA" id="ARBA00004893"/>
    </source>
</evidence>
<gene>
    <name evidence="16" type="ORF">SAMN04488502_101381</name>
</gene>
<dbReference type="Proteomes" id="UP000214880">
    <property type="component" value="Unassembled WGS sequence"/>
</dbReference>
<accession>A0A1G9LKV9</accession>
<evidence type="ECO:0000256" key="3">
    <source>
        <dbReference type="ARBA" id="ARBA00009400"/>
    </source>
</evidence>
<comment type="subunit">
    <text evidence="4">Hexamer formed by 3 homodimers.</text>
</comment>
<evidence type="ECO:0000256" key="10">
    <source>
        <dbReference type="ARBA" id="ARBA00047445"/>
    </source>
</evidence>
<feature type="binding site" evidence="13">
    <location>
        <position position="153"/>
    </location>
    <ligand>
        <name>substrate</name>
    </ligand>
</feature>
<comment type="catalytic activity">
    <reaction evidence="10">
        <text>nicotinate beta-D-ribonucleotide + CO2 + diphosphate = quinolinate + 5-phospho-alpha-D-ribose 1-diphosphate + 2 H(+)</text>
        <dbReference type="Rhea" id="RHEA:12733"/>
        <dbReference type="ChEBI" id="CHEBI:15378"/>
        <dbReference type="ChEBI" id="CHEBI:16526"/>
        <dbReference type="ChEBI" id="CHEBI:29959"/>
        <dbReference type="ChEBI" id="CHEBI:33019"/>
        <dbReference type="ChEBI" id="CHEBI:57502"/>
        <dbReference type="ChEBI" id="CHEBI:58017"/>
        <dbReference type="EC" id="2.4.2.19"/>
    </reaction>
</comment>
<dbReference type="GO" id="GO:0004514">
    <property type="term" value="F:nicotinate-nucleotide diphosphorylase (carboxylating) activity"/>
    <property type="evidence" value="ECO:0007669"/>
    <property type="project" value="UniProtKB-EC"/>
</dbReference>
<feature type="domain" description="Quinolinate phosphoribosyl transferase N-terminal" evidence="15">
    <location>
        <begin position="22"/>
        <end position="106"/>
    </location>
</feature>
<dbReference type="NCBIfam" id="TIGR00078">
    <property type="entry name" value="nadC"/>
    <property type="match status" value="1"/>
</dbReference>
<evidence type="ECO:0000256" key="11">
    <source>
        <dbReference type="ARBA" id="ARBA00069173"/>
    </source>
</evidence>
<dbReference type="STRING" id="146817.SAMN04488502_101381"/>
<keyword evidence="17" id="KW-1185">Reference proteome</keyword>
<dbReference type="CDD" id="cd01572">
    <property type="entry name" value="QPRTase"/>
    <property type="match status" value="1"/>
</dbReference>
<organism evidence="16 17">
    <name type="scientific">Dendrosporobacter quercicolus</name>
    <dbReference type="NCBI Taxonomy" id="146817"/>
    <lineage>
        <taxon>Bacteria</taxon>
        <taxon>Bacillati</taxon>
        <taxon>Bacillota</taxon>
        <taxon>Negativicutes</taxon>
        <taxon>Selenomonadales</taxon>
        <taxon>Sporomusaceae</taxon>
        <taxon>Dendrosporobacter</taxon>
    </lineage>
</organism>
<proteinExistence type="inferred from homology"/>
<evidence type="ECO:0000256" key="12">
    <source>
        <dbReference type="PIRNR" id="PIRNR006250"/>
    </source>
</evidence>
<dbReference type="UniPathway" id="UPA00253">
    <property type="reaction ID" value="UER00331"/>
</dbReference>
<feature type="binding site" evidence="13">
    <location>
        <begin position="258"/>
        <end position="260"/>
    </location>
    <ligand>
        <name>substrate</name>
    </ligand>
</feature>
<feature type="binding site" evidence="13">
    <location>
        <begin position="129"/>
        <end position="131"/>
    </location>
    <ligand>
        <name>substrate</name>
    </ligand>
</feature>
<dbReference type="EC" id="2.4.2.19" evidence="5"/>
<evidence type="ECO:0000256" key="6">
    <source>
        <dbReference type="ARBA" id="ARBA00022642"/>
    </source>
</evidence>
<evidence type="ECO:0000313" key="16">
    <source>
        <dbReference type="EMBL" id="SDL62483.1"/>
    </source>
</evidence>
<keyword evidence="6" id="KW-0662">Pyridine nucleotide biosynthesis</keyword>
<comment type="function">
    <text evidence="1">Involved in the catabolism of quinolinic acid (QA).</text>
</comment>
<evidence type="ECO:0000256" key="5">
    <source>
        <dbReference type="ARBA" id="ARBA00011944"/>
    </source>
</evidence>
<dbReference type="InterPro" id="IPR004393">
    <property type="entry name" value="NadC"/>
</dbReference>
<keyword evidence="8 12" id="KW-0808">Transferase</keyword>
<evidence type="ECO:0000259" key="15">
    <source>
        <dbReference type="Pfam" id="PF02749"/>
    </source>
</evidence>
<dbReference type="SUPFAM" id="SSF54675">
    <property type="entry name" value="Nicotinate/Quinolinate PRTase N-terminal domain-like"/>
    <property type="match status" value="1"/>
</dbReference>
<sequence>MNYAIIDELITKAFAEDFPYGDITSESLLAADAVLEAVLIAKESGIIAGLEVFNRVYTLLGQVNCRFFCQDGTEVQQGQELGVITGNAVNLLKGERTALNFIQRLSGIATLTRQYVNALAGSRTKLLDTRKTTPGLRYLEKYAVAVGGGHNHRFSLSDGILIKDNHIAAVGSIREAVARVRGRYGAMRKIEVEVETLAMVDEALAAGADIIMLDNMEIETMKKAVLAIGGKAVTECSGGIGLQQLGQLGNIGVDYISSGALTHSYSSLDLSLRKKQSVI</sequence>
<dbReference type="GO" id="GO:0009435">
    <property type="term" value="P:NAD+ biosynthetic process"/>
    <property type="evidence" value="ECO:0007669"/>
    <property type="project" value="UniProtKB-UniPathway"/>
</dbReference>
<name>A0A1G9LKV9_9FIRM</name>
<dbReference type="InterPro" id="IPR036068">
    <property type="entry name" value="Nicotinate_pribotase-like_C"/>
</dbReference>
<feature type="binding site" evidence="13">
    <location>
        <position position="214"/>
    </location>
    <ligand>
        <name>substrate</name>
    </ligand>
</feature>
<evidence type="ECO:0000259" key="14">
    <source>
        <dbReference type="Pfam" id="PF01729"/>
    </source>
</evidence>
<dbReference type="AlphaFoldDB" id="A0A1G9LKV9"/>
<evidence type="ECO:0000256" key="4">
    <source>
        <dbReference type="ARBA" id="ARBA00011218"/>
    </source>
</evidence>
<protein>
    <recommendedName>
        <fullName evidence="11">Probable nicotinate-nucleotide pyrophosphorylase [carboxylating]</fullName>
        <ecNumber evidence="5">2.4.2.19</ecNumber>
    </recommendedName>
    <alternativeName>
        <fullName evidence="9">Quinolinate phosphoribosyltransferase [decarboxylating]</fullName>
    </alternativeName>
</protein>
<dbReference type="PANTHER" id="PTHR32179">
    <property type="entry name" value="NICOTINATE-NUCLEOTIDE PYROPHOSPHORYLASE [CARBOXYLATING]"/>
    <property type="match status" value="1"/>
</dbReference>
<dbReference type="SUPFAM" id="SSF51690">
    <property type="entry name" value="Nicotinate/Quinolinate PRTase C-terminal domain-like"/>
    <property type="match status" value="1"/>
</dbReference>
<dbReference type="InterPro" id="IPR002638">
    <property type="entry name" value="Quinolinate_PRibosylTrfase_C"/>
</dbReference>